<dbReference type="Pfam" id="PF05015">
    <property type="entry name" value="HigB-like_toxin"/>
    <property type="match status" value="1"/>
</dbReference>
<organism evidence="1 2">
    <name type="scientific">Pseudocalidococcus azoricus BACA0444</name>
    <dbReference type="NCBI Taxonomy" id="2918990"/>
    <lineage>
        <taxon>Bacteria</taxon>
        <taxon>Bacillati</taxon>
        <taxon>Cyanobacteriota</taxon>
        <taxon>Cyanophyceae</taxon>
        <taxon>Acaryochloridales</taxon>
        <taxon>Thermosynechococcaceae</taxon>
        <taxon>Pseudocalidococcus</taxon>
        <taxon>Pseudocalidococcus azoricus</taxon>
    </lineage>
</organism>
<dbReference type="AlphaFoldDB" id="A0AAE4FU32"/>
<evidence type="ECO:0000313" key="2">
    <source>
        <dbReference type="Proteomes" id="UP001268256"/>
    </source>
</evidence>
<dbReference type="Gene3D" id="3.30.2310.20">
    <property type="entry name" value="RelE-like"/>
    <property type="match status" value="1"/>
</dbReference>
<reference evidence="2" key="1">
    <citation type="submission" date="2023-07" db="EMBL/GenBank/DDBJ databases">
        <authorList>
            <person name="Luz R."/>
            <person name="Cordeiro R."/>
            <person name="Fonseca A."/>
            <person name="Goncalves V."/>
        </authorList>
    </citation>
    <scope>NUCLEOTIDE SEQUENCE [LARGE SCALE GENOMIC DNA]</scope>
    <source>
        <strain evidence="2">BACA0444</strain>
    </source>
</reference>
<sequence>MIRSFKCNETKKVFEGLKSRYFPPDIHATAQRKLLMVHAANKIQDLKIPPGNRLEKLVGDREGQYSIRINSQWRVCFNWTEGNADQVEIVDYHK</sequence>
<dbReference type="InterPro" id="IPR007711">
    <property type="entry name" value="HigB-1"/>
</dbReference>
<dbReference type="InterPro" id="IPR035093">
    <property type="entry name" value="RelE/ParE_toxin_dom_sf"/>
</dbReference>
<keyword evidence="2" id="KW-1185">Reference proteome</keyword>
<comment type="caution">
    <text evidence="1">The sequence shown here is derived from an EMBL/GenBank/DDBJ whole genome shotgun (WGS) entry which is preliminary data.</text>
</comment>
<gene>
    <name evidence="1" type="ORF">RIF25_09235</name>
</gene>
<protein>
    <submittedName>
        <fullName evidence="1">Type II toxin-antitoxin system RelE/ParE family toxin</fullName>
    </submittedName>
</protein>
<accession>A0AAE4FU32</accession>
<dbReference type="Proteomes" id="UP001268256">
    <property type="component" value="Unassembled WGS sequence"/>
</dbReference>
<dbReference type="PANTHER" id="PTHR40266:SF2">
    <property type="entry name" value="TOXIN HIGB-1"/>
    <property type="match status" value="1"/>
</dbReference>
<evidence type="ECO:0000313" key="1">
    <source>
        <dbReference type="EMBL" id="MDS3860991.1"/>
    </source>
</evidence>
<dbReference type="EMBL" id="JAVMIP010000008">
    <property type="protein sequence ID" value="MDS3860991.1"/>
    <property type="molecule type" value="Genomic_DNA"/>
</dbReference>
<dbReference type="PANTHER" id="PTHR40266">
    <property type="entry name" value="TOXIN HIGB-1"/>
    <property type="match status" value="1"/>
</dbReference>
<name>A0AAE4FU32_9CYAN</name>
<dbReference type="RefSeq" id="WP_322878248.1">
    <property type="nucleotide sequence ID" value="NZ_JAVMIP010000008.1"/>
</dbReference>
<dbReference type="SUPFAM" id="SSF143011">
    <property type="entry name" value="RelE-like"/>
    <property type="match status" value="1"/>
</dbReference>
<proteinExistence type="predicted"/>